<name>A0A7J6T0E1_PEROL</name>
<dbReference type="EMBL" id="JABANO010014867">
    <property type="protein sequence ID" value="KAF4737870.1"/>
    <property type="molecule type" value="Genomic_DNA"/>
</dbReference>
<sequence length="330" mass="36422">MSSSPISLSRSAHSEWAGWLKLVQLLASSEKCQRLSKQNLLSAAVVVCAGGLIALGVSRRRRARQKETSETVVDDRPTLALAGSGLRMGYMLGSVAALRDYVDISTLRVTAISGSAIGALLLCSPELDVVAVSLARKNCYMMDVSWFARMLVDELKACAGLTEETLHQRCHSQQLFFGITSFRPWPTPVCLKCPATFEEFRRVISAVICIPPFFTQMVALDNYPSADGFFSHLFAVPDDHDPTKVVRYCPFPAAWLDFRPPLRDLLSSLAECLYPFAPARQIASFKEGYLLTVRFLKSGCQESSLLKLKENPVNNLSEYVEGLLSLQSTV</sequence>
<dbReference type="SUPFAM" id="SSF52151">
    <property type="entry name" value="FabD/lysophospholipase-like"/>
    <property type="match status" value="1"/>
</dbReference>
<protein>
    <recommendedName>
        <fullName evidence="3">PNPLA domain-containing protein</fullName>
    </recommendedName>
</protein>
<dbReference type="AlphaFoldDB" id="A0A7J6T0E1"/>
<evidence type="ECO:0008006" key="3">
    <source>
        <dbReference type="Google" id="ProtNLM"/>
    </source>
</evidence>
<dbReference type="InterPro" id="IPR016035">
    <property type="entry name" value="Acyl_Trfase/lysoPLipase"/>
</dbReference>
<proteinExistence type="predicted"/>
<reference evidence="1 2" key="1">
    <citation type="submission" date="2020-04" db="EMBL/GenBank/DDBJ databases">
        <title>Perkinsus olseni comparative genomics.</title>
        <authorList>
            <person name="Bogema D.R."/>
        </authorList>
    </citation>
    <scope>NUCLEOTIDE SEQUENCE [LARGE SCALE GENOMIC DNA]</scope>
    <source>
        <strain evidence="1 2">ATCC PRA-207</strain>
    </source>
</reference>
<accession>A0A7J6T0E1</accession>
<organism evidence="1 2">
    <name type="scientific">Perkinsus olseni</name>
    <name type="common">Perkinsus atlanticus</name>
    <dbReference type="NCBI Taxonomy" id="32597"/>
    <lineage>
        <taxon>Eukaryota</taxon>
        <taxon>Sar</taxon>
        <taxon>Alveolata</taxon>
        <taxon>Perkinsozoa</taxon>
        <taxon>Perkinsea</taxon>
        <taxon>Perkinsida</taxon>
        <taxon>Perkinsidae</taxon>
        <taxon>Perkinsus</taxon>
    </lineage>
</organism>
<keyword evidence="2" id="KW-1185">Reference proteome</keyword>
<gene>
    <name evidence="1" type="ORF">FOZ63_033090</name>
</gene>
<evidence type="ECO:0000313" key="2">
    <source>
        <dbReference type="Proteomes" id="UP000553632"/>
    </source>
</evidence>
<dbReference type="Proteomes" id="UP000553632">
    <property type="component" value="Unassembled WGS sequence"/>
</dbReference>
<evidence type="ECO:0000313" key="1">
    <source>
        <dbReference type="EMBL" id="KAF4737870.1"/>
    </source>
</evidence>
<comment type="caution">
    <text evidence="1">The sequence shown here is derived from an EMBL/GenBank/DDBJ whole genome shotgun (WGS) entry which is preliminary data.</text>
</comment>